<organism evidence="1 2">
    <name type="scientific">Desulfobacula toluolica (strain DSM 7467 / Tol2)</name>
    <dbReference type="NCBI Taxonomy" id="651182"/>
    <lineage>
        <taxon>Bacteria</taxon>
        <taxon>Pseudomonadati</taxon>
        <taxon>Thermodesulfobacteriota</taxon>
        <taxon>Desulfobacteria</taxon>
        <taxon>Desulfobacterales</taxon>
        <taxon>Desulfobacteraceae</taxon>
        <taxon>Desulfobacula</taxon>
    </lineage>
</organism>
<dbReference type="HOGENOM" id="CLU_775510_0_0_7"/>
<dbReference type="RefSeq" id="WP_014956080.1">
    <property type="nucleotide sequence ID" value="NC_018645.1"/>
</dbReference>
<name>K0N3M0_DESTT</name>
<dbReference type="Proteomes" id="UP000007347">
    <property type="component" value="Chromosome"/>
</dbReference>
<evidence type="ECO:0000313" key="2">
    <source>
        <dbReference type="Proteomes" id="UP000007347"/>
    </source>
</evidence>
<dbReference type="OrthoDB" id="5494762at2"/>
<dbReference type="KEGG" id="dto:TOL2_C05560"/>
<dbReference type="AlphaFoldDB" id="K0N3M0"/>
<accession>K0N3M0</accession>
<evidence type="ECO:0000313" key="1">
    <source>
        <dbReference type="EMBL" id="CCK78724.1"/>
    </source>
</evidence>
<proteinExistence type="predicted"/>
<sequence>MEPDLFCFFLSGEKKEVLPGSELWELPLSGKNTGFSSDTPSERKLQDAVITIGDYFLASCRFLSENNFSILKAGLEVVCKRSVLTGQIDRIVVFLEKHGAFYHPLKIQVVVHGSPECCFVLNGAVSKSGLSLLENEYKIISRLNKTHYVQRHLPMVFGVDVITTDKGRIGFFLGEWFDGYKEFHATQDHGIRQVVIWESDGKCHYISEVAAFPIYQEISRILTCYYDIETFDQIFPWHHAAGDFIVRQEAGKVHVRLISVRGYSPLTEFGADEKDKQEHILPSLLLFFLNLLLRMRLDRLNGTGQTVMLGKNMIKPVVEGFLHALDEKSAVCGFGNLRLIFIAFFQQFSLEQVMGIMENILESYQSNSEEIALIKENFESHCRTLHVIFSGF</sequence>
<reference evidence="1 2" key="1">
    <citation type="journal article" date="2013" name="Environ. Microbiol.">
        <title>Complete genome, catabolic sub-proteomes and key-metabolites of Desulfobacula toluolica Tol2, a marine, aromatic compound-degrading, sulfate-reducing bacterium.</title>
        <authorList>
            <person name="Wohlbrand L."/>
            <person name="Jacob J.H."/>
            <person name="Kube M."/>
            <person name="Mussmann M."/>
            <person name="Jarling R."/>
            <person name="Beck A."/>
            <person name="Amann R."/>
            <person name="Wilkes H."/>
            <person name="Reinhardt R."/>
            <person name="Rabus R."/>
        </authorList>
    </citation>
    <scope>NUCLEOTIDE SEQUENCE [LARGE SCALE GENOMIC DNA]</scope>
    <source>
        <strain evidence="2">DSM 7467 / Tol2</strain>
    </source>
</reference>
<gene>
    <name evidence="1" type="ordered locus">TOL2_C05560</name>
</gene>
<dbReference type="STRING" id="651182.TOL2_C05560"/>
<dbReference type="EMBL" id="FO203503">
    <property type="protein sequence ID" value="CCK78724.1"/>
    <property type="molecule type" value="Genomic_DNA"/>
</dbReference>
<dbReference type="PATRIC" id="fig|651182.5.peg.677"/>
<protein>
    <submittedName>
        <fullName evidence="1">Conserved uncharacterized protein</fullName>
    </submittedName>
</protein>
<keyword evidence="2" id="KW-1185">Reference proteome</keyword>